<dbReference type="RefSeq" id="WP_043404193.1">
    <property type="nucleotide sequence ID" value="NZ_JPMI01000233.1"/>
</dbReference>
<dbReference type="Gene3D" id="2.40.128.110">
    <property type="entry name" value="Lipid/polyisoprenoid-binding, YceI-like"/>
    <property type="match status" value="1"/>
</dbReference>
<feature type="domain" description="Lipid/polyisoprenoid-binding YceI-like" evidence="2">
    <location>
        <begin position="56"/>
        <end position="244"/>
    </location>
</feature>
<evidence type="ECO:0000256" key="1">
    <source>
        <dbReference type="SAM" id="SignalP"/>
    </source>
</evidence>
<evidence type="ECO:0000259" key="2">
    <source>
        <dbReference type="SMART" id="SM00867"/>
    </source>
</evidence>
<dbReference type="EMBL" id="JPMI01000233">
    <property type="protein sequence ID" value="KFA89740.1"/>
    <property type="molecule type" value="Genomic_DNA"/>
</dbReference>
<evidence type="ECO:0000313" key="4">
    <source>
        <dbReference type="Proteomes" id="UP000028547"/>
    </source>
</evidence>
<comment type="caution">
    <text evidence="3">The sequence shown here is derived from an EMBL/GenBank/DDBJ whole genome shotgun (WGS) entry which is preliminary data.</text>
</comment>
<organism evidence="3 4">
    <name type="scientific">Archangium violaceum Cb vi76</name>
    <dbReference type="NCBI Taxonomy" id="1406225"/>
    <lineage>
        <taxon>Bacteria</taxon>
        <taxon>Pseudomonadati</taxon>
        <taxon>Myxococcota</taxon>
        <taxon>Myxococcia</taxon>
        <taxon>Myxococcales</taxon>
        <taxon>Cystobacterineae</taxon>
        <taxon>Archangiaceae</taxon>
        <taxon>Archangium</taxon>
    </lineage>
</organism>
<gene>
    <name evidence="3" type="ORF">Q664_33185</name>
</gene>
<dbReference type="PANTHER" id="PTHR34406:SF1">
    <property type="entry name" value="PROTEIN YCEI"/>
    <property type="match status" value="1"/>
</dbReference>
<sequence>MQHRFPLVLAATLLGAASLTACGTTPTEDRERVTFPARDDFPGLGDMESLSHLSRTYTFDPGLESSHLFVQLFSASLGHDHVVRATDWWGSLAFEPSNLSACAVSVTVQVEGLDPERDEMRDLTGQERVTRTDREQIREHLRASEQLNLDEHKSIEFTSKSCALTGEKGQDGRSVVAVTGDLKLRGVTREVVLPLEVAVDEERVAARGVLTTRHSDFGFEPYSMLGGLFKNKDELYFVVDVRGRRVTGK</sequence>
<keyword evidence="1" id="KW-0732">Signal</keyword>
<dbReference type="InterPro" id="IPR007372">
    <property type="entry name" value="Lipid/polyisoprenoid-bd_YceI"/>
</dbReference>
<dbReference type="SUPFAM" id="SSF101874">
    <property type="entry name" value="YceI-like"/>
    <property type="match status" value="1"/>
</dbReference>
<dbReference type="Proteomes" id="UP000028547">
    <property type="component" value="Unassembled WGS sequence"/>
</dbReference>
<dbReference type="AlphaFoldDB" id="A0A084SMQ5"/>
<name>A0A084SMQ5_9BACT</name>
<accession>A0A084SMQ5</accession>
<feature type="signal peptide" evidence="1">
    <location>
        <begin position="1"/>
        <end position="21"/>
    </location>
</feature>
<proteinExistence type="predicted"/>
<protein>
    <recommendedName>
        <fullName evidence="2">Lipid/polyisoprenoid-binding YceI-like domain-containing protein</fullName>
    </recommendedName>
</protein>
<dbReference type="SMART" id="SM00867">
    <property type="entry name" value="YceI"/>
    <property type="match status" value="1"/>
</dbReference>
<reference evidence="3 4" key="1">
    <citation type="submission" date="2014-07" db="EMBL/GenBank/DDBJ databases">
        <title>Draft Genome Sequence of Gephyronic Acid Producer, Cystobacter violaceus Strain Cb vi76.</title>
        <authorList>
            <person name="Stevens D.C."/>
            <person name="Young J."/>
            <person name="Carmichael R."/>
            <person name="Tan J."/>
            <person name="Taylor R.E."/>
        </authorList>
    </citation>
    <scope>NUCLEOTIDE SEQUENCE [LARGE SCALE GENOMIC DNA]</scope>
    <source>
        <strain evidence="3 4">Cb vi76</strain>
    </source>
</reference>
<dbReference type="InterPro" id="IPR036761">
    <property type="entry name" value="TTHA0802/YceI-like_sf"/>
</dbReference>
<dbReference type="PANTHER" id="PTHR34406">
    <property type="entry name" value="PROTEIN YCEI"/>
    <property type="match status" value="1"/>
</dbReference>
<feature type="chain" id="PRO_5001781563" description="Lipid/polyisoprenoid-binding YceI-like domain-containing protein" evidence="1">
    <location>
        <begin position="22"/>
        <end position="249"/>
    </location>
</feature>
<dbReference type="PROSITE" id="PS51257">
    <property type="entry name" value="PROKAR_LIPOPROTEIN"/>
    <property type="match status" value="1"/>
</dbReference>
<evidence type="ECO:0000313" key="3">
    <source>
        <dbReference type="EMBL" id="KFA89740.1"/>
    </source>
</evidence>
<dbReference type="Pfam" id="PF04264">
    <property type="entry name" value="YceI"/>
    <property type="match status" value="1"/>
</dbReference>